<evidence type="ECO:0000313" key="2">
    <source>
        <dbReference type="Proteomes" id="UP000324222"/>
    </source>
</evidence>
<dbReference type="EMBL" id="VSRR010128733">
    <property type="protein sequence ID" value="MPD01821.1"/>
    <property type="molecule type" value="Genomic_DNA"/>
</dbReference>
<sequence length="64" mass="7332">MVVVVVVVKVIVVARSDNRGNSSPFHFRLNYLYNTGAELKKTRLHRLSLPRINLTEEEQLVTPL</sequence>
<comment type="caution">
    <text evidence="1">The sequence shown here is derived from an EMBL/GenBank/DDBJ whole genome shotgun (WGS) entry which is preliminary data.</text>
</comment>
<dbReference type="Proteomes" id="UP000324222">
    <property type="component" value="Unassembled WGS sequence"/>
</dbReference>
<evidence type="ECO:0000313" key="1">
    <source>
        <dbReference type="EMBL" id="MPD01821.1"/>
    </source>
</evidence>
<reference evidence="1 2" key="1">
    <citation type="submission" date="2019-05" db="EMBL/GenBank/DDBJ databases">
        <title>Another draft genome of Portunus trituberculatus and its Hox gene families provides insights of decapod evolution.</title>
        <authorList>
            <person name="Jeong J.-H."/>
            <person name="Song I."/>
            <person name="Kim S."/>
            <person name="Choi T."/>
            <person name="Kim D."/>
            <person name="Ryu S."/>
            <person name="Kim W."/>
        </authorList>
    </citation>
    <scope>NUCLEOTIDE SEQUENCE [LARGE SCALE GENOMIC DNA]</scope>
    <source>
        <tissue evidence="1">Muscle</tissue>
    </source>
</reference>
<name>A0A5B7JY45_PORTR</name>
<organism evidence="1 2">
    <name type="scientific">Portunus trituberculatus</name>
    <name type="common">Swimming crab</name>
    <name type="synonym">Neptunus trituberculatus</name>
    <dbReference type="NCBI Taxonomy" id="210409"/>
    <lineage>
        <taxon>Eukaryota</taxon>
        <taxon>Metazoa</taxon>
        <taxon>Ecdysozoa</taxon>
        <taxon>Arthropoda</taxon>
        <taxon>Crustacea</taxon>
        <taxon>Multicrustacea</taxon>
        <taxon>Malacostraca</taxon>
        <taxon>Eumalacostraca</taxon>
        <taxon>Eucarida</taxon>
        <taxon>Decapoda</taxon>
        <taxon>Pleocyemata</taxon>
        <taxon>Brachyura</taxon>
        <taxon>Eubrachyura</taxon>
        <taxon>Portunoidea</taxon>
        <taxon>Portunidae</taxon>
        <taxon>Portuninae</taxon>
        <taxon>Portunus</taxon>
    </lineage>
</organism>
<dbReference type="AlphaFoldDB" id="A0A5B7JY45"/>
<accession>A0A5B7JY45</accession>
<gene>
    <name evidence="1" type="ORF">E2C01_097366</name>
</gene>
<proteinExistence type="predicted"/>
<protein>
    <submittedName>
        <fullName evidence="1">Uncharacterized protein</fullName>
    </submittedName>
</protein>
<keyword evidence="2" id="KW-1185">Reference proteome</keyword>